<name>A0A6V8R260_TRIAP</name>
<keyword evidence="2" id="KW-0521">NADP</keyword>
<dbReference type="Proteomes" id="UP000517252">
    <property type="component" value="Unassembled WGS sequence"/>
</dbReference>
<dbReference type="SUPFAM" id="SSF51735">
    <property type="entry name" value="NAD(P)-binding Rossmann-fold domains"/>
    <property type="match status" value="1"/>
</dbReference>
<dbReference type="Pfam" id="PF13561">
    <property type="entry name" value="adh_short_C2"/>
    <property type="match status" value="1"/>
</dbReference>
<dbReference type="GO" id="GO:0016491">
    <property type="term" value="F:oxidoreductase activity"/>
    <property type="evidence" value="ECO:0007669"/>
    <property type="project" value="UniProtKB-KW"/>
</dbReference>
<dbReference type="OrthoDB" id="4131217at2759"/>
<comment type="similarity">
    <text evidence="1">Belongs to the short-chain dehydrogenases/reductases (SDR) family.</text>
</comment>
<dbReference type="CDD" id="cd05233">
    <property type="entry name" value="SDR_c"/>
    <property type="match status" value="1"/>
</dbReference>
<dbReference type="PANTHER" id="PTHR43180:SF66">
    <property type="entry name" value="SHORT-CHAIN DEHYDROGENASE_REDUCTASE FAMILY PROTEIN"/>
    <property type="match status" value="1"/>
</dbReference>
<evidence type="ECO:0000256" key="2">
    <source>
        <dbReference type="ARBA" id="ARBA00022857"/>
    </source>
</evidence>
<dbReference type="EMBL" id="BLZH01000010">
    <property type="protein sequence ID" value="GFP58335.1"/>
    <property type="molecule type" value="Genomic_DNA"/>
</dbReference>
<reference evidence="4 5" key="1">
    <citation type="submission" date="2020-07" db="EMBL/GenBank/DDBJ databases">
        <title>Trichoderma asperellum IC-1 whole genome shotgun sequence.</title>
        <authorList>
            <person name="Kanamasa S."/>
            <person name="Takahashi H."/>
        </authorList>
    </citation>
    <scope>NUCLEOTIDE SEQUENCE [LARGE SCALE GENOMIC DNA]</scope>
    <source>
        <strain evidence="4 5">IC-1</strain>
    </source>
</reference>
<evidence type="ECO:0000313" key="5">
    <source>
        <dbReference type="Proteomes" id="UP000517252"/>
    </source>
</evidence>
<accession>A0A6V8R260</accession>
<dbReference type="PANTHER" id="PTHR43180">
    <property type="entry name" value="3-OXOACYL-(ACYL-CARRIER-PROTEIN) REDUCTASE (AFU_ORTHOLOGUE AFUA_6G11210)"/>
    <property type="match status" value="1"/>
</dbReference>
<keyword evidence="3" id="KW-0560">Oxidoreductase</keyword>
<gene>
    <name evidence="4" type="ORF">TASIC1_0010014600</name>
</gene>
<protein>
    <submittedName>
        <fullName evidence="4">3-oxoacyl-[acyl-carrier-protein] reductase FabG</fullName>
    </submittedName>
</protein>
<sequence length="295" mass="31258">MSSQLPPIAKVAAGSSKPRAQDKIIPKYPVKWRCANSALGIGRATAHQFAESGARAIYLCDFDASNLEAHKKEINQLYPNVEIQTRQFDAADEAKVKAVVDDAMERYGRLDVFFANAGITGPNVVFTDISAEDFMNVHKVNTLSVFLATKYAAPAMKKTSPQKPKPSGSIIGTASVAGLRSNAGSTPYSSSKAAVVSLAQTMSYQLTGTGVRINAICPGIIETGMTAPVYEAARARGNEKKIGQLNPTRRGGHADEVARVVLFLGSDESSYINGQAWAVDGGLSAGHPFVPGKLA</sequence>
<organism evidence="4 5">
    <name type="scientific">Trichoderma asperellum</name>
    <name type="common">Filamentous fungus</name>
    <dbReference type="NCBI Taxonomy" id="101201"/>
    <lineage>
        <taxon>Eukaryota</taxon>
        <taxon>Fungi</taxon>
        <taxon>Dikarya</taxon>
        <taxon>Ascomycota</taxon>
        <taxon>Pezizomycotina</taxon>
        <taxon>Sordariomycetes</taxon>
        <taxon>Hypocreomycetidae</taxon>
        <taxon>Hypocreales</taxon>
        <taxon>Hypocreaceae</taxon>
        <taxon>Trichoderma</taxon>
    </lineage>
</organism>
<evidence type="ECO:0000256" key="1">
    <source>
        <dbReference type="ARBA" id="ARBA00006484"/>
    </source>
</evidence>
<comment type="caution">
    <text evidence="4">The sequence shown here is derived from an EMBL/GenBank/DDBJ whole genome shotgun (WGS) entry which is preliminary data.</text>
</comment>
<dbReference type="Gene3D" id="3.40.50.720">
    <property type="entry name" value="NAD(P)-binding Rossmann-like Domain"/>
    <property type="match status" value="1"/>
</dbReference>
<dbReference type="PROSITE" id="PS00061">
    <property type="entry name" value="ADH_SHORT"/>
    <property type="match status" value="1"/>
</dbReference>
<dbReference type="InterPro" id="IPR020904">
    <property type="entry name" value="Sc_DH/Rdtase_CS"/>
</dbReference>
<dbReference type="PRINTS" id="PR00080">
    <property type="entry name" value="SDRFAMILY"/>
</dbReference>
<evidence type="ECO:0000256" key="3">
    <source>
        <dbReference type="ARBA" id="ARBA00023002"/>
    </source>
</evidence>
<dbReference type="AlphaFoldDB" id="A0A6V8R260"/>
<dbReference type="FunFam" id="3.40.50.720:FF:000084">
    <property type="entry name" value="Short-chain dehydrogenase reductase"/>
    <property type="match status" value="1"/>
</dbReference>
<dbReference type="InterPro" id="IPR002347">
    <property type="entry name" value="SDR_fam"/>
</dbReference>
<dbReference type="PRINTS" id="PR00081">
    <property type="entry name" value="GDHRDH"/>
</dbReference>
<evidence type="ECO:0000313" key="4">
    <source>
        <dbReference type="EMBL" id="GFP58335.1"/>
    </source>
</evidence>
<proteinExistence type="inferred from homology"/>
<dbReference type="InterPro" id="IPR036291">
    <property type="entry name" value="NAD(P)-bd_dom_sf"/>
</dbReference>